<dbReference type="AlphaFoldDB" id="A0A423THT2"/>
<sequence length="409" mass="45066">MAVSLAAARDEKETRWRNSAGILSRDSNGEPRRARGRRWRQRRDDPPAASCPAPSAPAAGVAADGARQEVLRHGSLGRRASPFLIEFPRRGLRGGTPCGSRPARRPSVSRRRLFRLAVGCLWARVSRRREAARAGGAGLQHVSLGAEHNGWRSPLHYGHLAMLTAEDRFGSVSAESEPVYTKFFLPKKVKAGAVARGPGTAVVAVRSVVAIRSTTSREPERTFRNRFCRWRSSSCLEYIYFFFSRFTERSYAANRSNWRKRHRAVGRAREPEEEPQVESLAFVSASHSPSTPPLRNPAPACFSFPPPPSAPPLPCLSVSPSSLLHSISPSFLPPSIQLAFTSFPPSISPSFLHPPPFHFSLLLTPLPFLPSSPSPLSISSSFLPFPPSNPPLHSIRTLLIVWLPQLLTF</sequence>
<reference evidence="2 3" key="2">
    <citation type="submission" date="2019-01" db="EMBL/GenBank/DDBJ databases">
        <title>The decoding of complex shrimp genome reveals the adaptation for benthos swimmer, frequently molting mechanism and breeding impact on genome.</title>
        <authorList>
            <person name="Sun Y."/>
            <person name="Gao Y."/>
            <person name="Yu Y."/>
        </authorList>
    </citation>
    <scope>NUCLEOTIDE SEQUENCE [LARGE SCALE GENOMIC DNA]</scope>
    <source>
        <tissue evidence="2">Muscle</tissue>
    </source>
</reference>
<protein>
    <submittedName>
        <fullName evidence="2">Uncharacterized protein</fullName>
    </submittedName>
</protein>
<organism evidence="2 3">
    <name type="scientific">Penaeus vannamei</name>
    <name type="common">Whiteleg shrimp</name>
    <name type="synonym">Litopenaeus vannamei</name>
    <dbReference type="NCBI Taxonomy" id="6689"/>
    <lineage>
        <taxon>Eukaryota</taxon>
        <taxon>Metazoa</taxon>
        <taxon>Ecdysozoa</taxon>
        <taxon>Arthropoda</taxon>
        <taxon>Crustacea</taxon>
        <taxon>Multicrustacea</taxon>
        <taxon>Malacostraca</taxon>
        <taxon>Eumalacostraca</taxon>
        <taxon>Eucarida</taxon>
        <taxon>Decapoda</taxon>
        <taxon>Dendrobranchiata</taxon>
        <taxon>Penaeoidea</taxon>
        <taxon>Penaeidae</taxon>
        <taxon>Penaeus</taxon>
    </lineage>
</organism>
<dbReference type="EMBL" id="QCYY01001703">
    <property type="protein sequence ID" value="ROT75988.1"/>
    <property type="molecule type" value="Genomic_DNA"/>
</dbReference>
<evidence type="ECO:0000313" key="2">
    <source>
        <dbReference type="EMBL" id="ROT75988.1"/>
    </source>
</evidence>
<comment type="caution">
    <text evidence="2">The sequence shown here is derived from an EMBL/GenBank/DDBJ whole genome shotgun (WGS) entry which is preliminary data.</text>
</comment>
<accession>A0A423THT2</accession>
<dbReference type="Proteomes" id="UP000283509">
    <property type="component" value="Unassembled WGS sequence"/>
</dbReference>
<feature type="region of interest" description="Disordered" evidence="1">
    <location>
        <begin position="1"/>
        <end position="62"/>
    </location>
</feature>
<proteinExistence type="predicted"/>
<feature type="compositionally biased region" description="Low complexity" evidence="1">
    <location>
        <begin position="47"/>
        <end position="62"/>
    </location>
</feature>
<evidence type="ECO:0000313" key="3">
    <source>
        <dbReference type="Proteomes" id="UP000283509"/>
    </source>
</evidence>
<reference evidence="2 3" key="1">
    <citation type="submission" date="2018-04" db="EMBL/GenBank/DDBJ databases">
        <authorList>
            <person name="Zhang X."/>
            <person name="Yuan J."/>
            <person name="Li F."/>
            <person name="Xiang J."/>
        </authorList>
    </citation>
    <scope>NUCLEOTIDE SEQUENCE [LARGE SCALE GENOMIC DNA]</scope>
    <source>
        <tissue evidence="2">Muscle</tissue>
    </source>
</reference>
<name>A0A423THT2_PENVA</name>
<gene>
    <name evidence="2" type="ORF">C7M84_005445</name>
</gene>
<keyword evidence="3" id="KW-1185">Reference proteome</keyword>
<evidence type="ECO:0000256" key="1">
    <source>
        <dbReference type="SAM" id="MobiDB-lite"/>
    </source>
</evidence>